<evidence type="ECO:0000313" key="1">
    <source>
        <dbReference type="EMBL" id="KFE71873.1"/>
    </source>
</evidence>
<protein>
    <submittedName>
        <fullName evidence="1">Uncharacterized protein</fullName>
    </submittedName>
</protein>
<organism evidence="1 2">
    <name type="scientific">Hyalangium minutum</name>
    <dbReference type="NCBI Taxonomy" id="394096"/>
    <lineage>
        <taxon>Bacteria</taxon>
        <taxon>Pseudomonadati</taxon>
        <taxon>Myxococcota</taxon>
        <taxon>Myxococcia</taxon>
        <taxon>Myxococcales</taxon>
        <taxon>Cystobacterineae</taxon>
        <taxon>Archangiaceae</taxon>
        <taxon>Hyalangium</taxon>
    </lineage>
</organism>
<name>A0A085WW10_9BACT</name>
<dbReference type="AlphaFoldDB" id="A0A085WW10"/>
<evidence type="ECO:0000313" key="2">
    <source>
        <dbReference type="Proteomes" id="UP000028725"/>
    </source>
</evidence>
<reference evidence="1 2" key="1">
    <citation type="submission" date="2014-04" db="EMBL/GenBank/DDBJ databases">
        <title>Genome assembly of Hyalangium minutum DSM 14724.</title>
        <authorList>
            <person name="Sharma G."/>
            <person name="Subramanian S."/>
        </authorList>
    </citation>
    <scope>NUCLEOTIDE SEQUENCE [LARGE SCALE GENOMIC DNA]</scope>
    <source>
        <strain evidence="1 2">DSM 14724</strain>
    </source>
</reference>
<dbReference type="EMBL" id="JMCB01000001">
    <property type="protein sequence ID" value="KFE71873.1"/>
    <property type="molecule type" value="Genomic_DNA"/>
</dbReference>
<dbReference type="Proteomes" id="UP000028725">
    <property type="component" value="Unassembled WGS sequence"/>
</dbReference>
<comment type="caution">
    <text evidence="1">The sequence shown here is derived from an EMBL/GenBank/DDBJ whole genome shotgun (WGS) entry which is preliminary data.</text>
</comment>
<gene>
    <name evidence="1" type="ORF">DB31_0134</name>
</gene>
<proteinExistence type="predicted"/>
<sequence length="41" mass="5005">MPLWLRRYSKATQEELEAFLRDIYNRKDMLERFPNGFGPKS</sequence>
<accession>A0A085WW10</accession>
<keyword evidence="2" id="KW-1185">Reference proteome</keyword>